<dbReference type="Gene3D" id="2.170.130.10">
    <property type="entry name" value="TonB-dependent receptor, plug domain"/>
    <property type="match status" value="1"/>
</dbReference>
<comment type="similarity">
    <text evidence="12">Belongs to the TonB-dependent receptor family.</text>
</comment>
<keyword evidence="8" id="KW-0406">Ion transport</keyword>
<dbReference type="InterPro" id="IPR012910">
    <property type="entry name" value="Plug_dom"/>
</dbReference>
<keyword evidence="15" id="KW-0675">Receptor</keyword>
<evidence type="ECO:0000256" key="9">
    <source>
        <dbReference type="ARBA" id="ARBA00023077"/>
    </source>
</evidence>
<protein>
    <submittedName>
        <fullName evidence="15">TonB-dependent receptor</fullName>
    </submittedName>
</protein>
<evidence type="ECO:0000256" key="10">
    <source>
        <dbReference type="ARBA" id="ARBA00023136"/>
    </source>
</evidence>
<evidence type="ECO:0000256" key="8">
    <source>
        <dbReference type="ARBA" id="ARBA00023065"/>
    </source>
</evidence>
<keyword evidence="6" id="KW-0732">Signal</keyword>
<sequence>MAIGVGVTGRAKQGLKRGPGGYGRVPAAILAAMALGWGVAHADTTTPSHPAAPTGGINIGAVHAETGQSKDAKALKKTDKKLTAQQIFHSAQSELLIGHHQLQAAGPVGGAAQALAQSPGVRVVSPGAVGAQRAAISINGIEQGWGGLQGLTSNGLLAVTFDGVPMNNPGSGLWSTPQIPELSLISGINVIYGPGNPDSRWYDSLGGTIGFVPVQPTKNAGANVGITLGSYGTEGFHFAVRTGLHNGYSAVLAAGATQSNDYIQSQEDGFANPSHDQAIYGKVVKLLANGSVGLGAYIADSHSYRPAFIPITPIAGLTVNGFTSTGATIPGPLYSETTSGYYGGTPFGVWHKQAENATYLVYMPVTLRFSPVTALHDTLWYRHGNRLHNHYNDFNQGANNLFEYNNPHTATFGDKFVFDFALPRNAVAAGGYYLYSVYDTRNAFYSPEVTSPSGIPFTYSYPSKYRSGYFYQNFAAAFVQDRIAIVRGLSVTPGVRIAYFGTTYANHATTDFPQANLAYDPETQPNSSTTFTKVEPSLDIRYQWTRNLALYAQTSTAYQNPEVGGGGGPYQALPSSVLVPTEGRYDTAGLHVLVRHSGMARRFRLNLDYYRLSITNQFISVTTSNGSAIEATGDSLYQGVNLSSADNPVGGLHVFGNVGYERAHYVNYTTGGVAFAGLAVPYVPTETLTAGASYRYFGDGIVYDPKLWTTFTGSQNIFNNDTGAPSSQTLPAYNIWSASLGLTVPVGNTNGRADKMKIVLSVLNLLNKRFNEYAYVTSGGYLGGNSAGATLGYPGAPRTYYVSADFSF</sequence>
<dbReference type="PROSITE" id="PS01156">
    <property type="entry name" value="TONB_DEPENDENT_REC_2"/>
    <property type="match status" value="1"/>
</dbReference>
<dbReference type="Proteomes" id="UP000253250">
    <property type="component" value="Unassembled WGS sequence"/>
</dbReference>
<keyword evidence="7" id="KW-0408">Iron</keyword>
<evidence type="ECO:0000256" key="11">
    <source>
        <dbReference type="ARBA" id="ARBA00023237"/>
    </source>
</evidence>
<name>A0A368HIN8_9GAMM</name>
<evidence type="ECO:0000256" key="6">
    <source>
        <dbReference type="ARBA" id="ARBA00022729"/>
    </source>
</evidence>
<keyword evidence="5" id="KW-0812">Transmembrane</keyword>
<keyword evidence="3" id="KW-1134">Transmembrane beta strand</keyword>
<evidence type="ECO:0000256" key="3">
    <source>
        <dbReference type="ARBA" id="ARBA00022452"/>
    </source>
</evidence>
<comment type="subcellular location">
    <subcellularLocation>
        <location evidence="1">Cell outer membrane</location>
        <topology evidence="1">Multi-pass membrane protein</topology>
    </subcellularLocation>
</comment>
<dbReference type="PANTHER" id="PTHR32552:SF89">
    <property type="entry name" value="CATECHOLATE SIDEROPHORE RECEPTOR FIU"/>
    <property type="match status" value="1"/>
</dbReference>
<proteinExistence type="inferred from homology"/>
<evidence type="ECO:0000256" key="2">
    <source>
        <dbReference type="ARBA" id="ARBA00022448"/>
    </source>
</evidence>
<accession>A0A368HIN8</accession>
<dbReference type="InterPro" id="IPR037066">
    <property type="entry name" value="Plug_dom_sf"/>
</dbReference>
<organism evidence="15 16">
    <name type="scientific">Acidiferrobacter thiooxydans</name>
    <dbReference type="NCBI Taxonomy" id="163359"/>
    <lineage>
        <taxon>Bacteria</taxon>
        <taxon>Pseudomonadati</taxon>
        <taxon>Pseudomonadota</taxon>
        <taxon>Gammaproteobacteria</taxon>
        <taxon>Acidiferrobacterales</taxon>
        <taxon>Acidiferrobacteraceae</taxon>
        <taxon>Acidiferrobacter</taxon>
    </lineage>
</organism>
<dbReference type="SUPFAM" id="SSF56935">
    <property type="entry name" value="Porins"/>
    <property type="match status" value="1"/>
</dbReference>
<dbReference type="Gene3D" id="2.40.170.20">
    <property type="entry name" value="TonB-dependent receptor, beta-barrel domain"/>
    <property type="match status" value="1"/>
</dbReference>
<dbReference type="GO" id="GO:0015344">
    <property type="term" value="F:siderophore uptake transmembrane transporter activity"/>
    <property type="evidence" value="ECO:0007669"/>
    <property type="project" value="TreeGrafter"/>
</dbReference>
<keyword evidence="16" id="KW-1185">Reference proteome</keyword>
<reference evidence="15 16" key="1">
    <citation type="submission" date="2018-02" db="EMBL/GenBank/DDBJ databases">
        <title>Insights into the biology of acidophilic members of the Acidiferrobacteraceae family derived from comparative genomic analyses.</title>
        <authorList>
            <person name="Issotta F."/>
            <person name="Thyssen C."/>
            <person name="Mena C."/>
            <person name="Moya A."/>
            <person name="Bellenberg S."/>
            <person name="Sproer C."/>
            <person name="Covarrubias P.C."/>
            <person name="Sand W."/>
            <person name="Quatrini R."/>
            <person name="Vera M."/>
        </authorList>
    </citation>
    <scope>NUCLEOTIDE SEQUENCE [LARGE SCALE GENOMIC DNA]</scope>
    <source>
        <strain evidence="16">m-1</strain>
    </source>
</reference>
<keyword evidence="9 12" id="KW-0798">TonB box</keyword>
<dbReference type="InterPro" id="IPR036942">
    <property type="entry name" value="Beta-barrel_TonB_sf"/>
</dbReference>
<dbReference type="PANTHER" id="PTHR32552">
    <property type="entry name" value="FERRICHROME IRON RECEPTOR-RELATED"/>
    <property type="match status" value="1"/>
</dbReference>
<dbReference type="GO" id="GO:0009279">
    <property type="term" value="C:cell outer membrane"/>
    <property type="evidence" value="ECO:0007669"/>
    <property type="project" value="UniProtKB-SubCell"/>
</dbReference>
<keyword evidence="4" id="KW-0410">Iron transport</keyword>
<dbReference type="InterPro" id="IPR010917">
    <property type="entry name" value="TonB_rcpt_CS"/>
</dbReference>
<feature type="domain" description="TonB-dependent receptor plug" evidence="14">
    <location>
        <begin position="93"/>
        <end position="195"/>
    </location>
</feature>
<keyword evidence="10 12" id="KW-0472">Membrane</keyword>
<evidence type="ECO:0000256" key="4">
    <source>
        <dbReference type="ARBA" id="ARBA00022496"/>
    </source>
</evidence>
<gene>
    <name evidence="15" type="ORF">C4900_05880</name>
</gene>
<evidence type="ECO:0000313" key="15">
    <source>
        <dbReference type="EMBL" id="RCN59234.1"/>
    </source>
</evidence>
<evidence type="ECO:0000256" key="1">
    <source>
        <dbReference type="ARBA" id="ARBA00004571"/>
    </source>
</evidence>
<dbReference type="Pfam" id="PF00593">
    <property type="entry name" value="TonB_dep_Rec_b-barrel"/>
    <property type="match status" value="1"/>
</dbReference>
<dbReference type="Pfam" id="PF07715">
    <property type="entry name" value="Plug"/>
    <property type="match status" value="1"/>
</dbReference>
<evidence type="ECO:0000313" key="16">
    <source>
        <dbReference type="Proteomes" id="UP000253250"/>
    </source>
</evidence>
<keyword evidence="2" id="KW-0813">Transport</keyword>
<dbReference type="InterPro" id="IPR039426">
    <property type="entry name" value="TonB-dep_rcpt-like"/>
</dbReference>
<dbReference type="InterPro" id="IPR000531">
    <property type="entry name" value="Beta-barrel_TonB"/>
</dbReference>
<dbReference type="RefSeq" id="WP_114282564.1">
    <property type="nucleotide sequence ID" value="NZ_PSYR01000001.1"/>
</dbReference>
<feature type="domain" description="TonB-dependent receptor-like beta-barrel" evidence="13">
    <location>
        <begin position="328"/>
        <end position="765"/>
    </location>
</feature>
<keyword evidence="11" id="KW-0998">Cell outer membrane</keyword>
<evidence type="ECO:0000259" key="14">
    <source>
        <dbReference type="Pfam" id="PF07715"/>
    </source>
</evidence>
<dbReference type="OrthoDB" id="7386960at2"/>
<evidence type="ECO:0000259" key="13">
    <source>
        <dbReference type="Pfam" id="PF00593"/>
    </source>
</evidence>
<evidence type="ECO:0000256" key="5">
    <source>
        <dbReference type="ARBA" id="ARBA00022692"/>
    </source>
</evidence>
<comment type="caution">
    <text evidence="15">The sequence shown here is derived from an EMBL/GenBank/DDBJ whole genome shotgun (WGS) entry which is preliminary data.</text>
</comment>
<dbReference type="AlphaFoldDB" id="A0A368HIN8"/>
<dbReference type="EMBL" id="PSYR01000001">
    <property type="protein sequence ID" value="RCN59234.1"/>
    <property type="molecule type" value="Genomic_DNA"/>
</dbReference>
<evidence type="ECO:0000256" key="7">
    <source>
        <dbReference type="ARBA" id="ARBA00023004"/>
    </source>
</evidence>
<evidence type="ECO:0000256" key="12">
    <source>
        <dbReference type="RuleBase" id="RU003357"/>
    </source>
</evidence>